<dbReference type="AlphaFoldDB" id="A0A6C0LY11"/>
<dbReference type="GO" id="GO:0006629">
    <property type="term" value="P:lipid metabolic process"/>
    <property type="evidence" value="ECO:0007669"/>
    <property type="project" value="UniProtKB-KW"/>
</dbReference>
<sequence length="284" mass="31692">MFDTLVISGGGIKGFSTLGAVQFFHGQGMLDSITTYCGCSIGSVLCLLLNCGYTPLEVLARLSTIDLMHLMKTASGMFNVLKTFGFINIDDFATQIEILVRKRFDRVPTLEELYRLTNKKIIIAVTNATLGKAEYLDYENSPGLSCIEAIKMSCNLPLVFQRVTYNGALYVDGGLLDNFPILYVDKKGEWNSILGIKTTIGSSTTSHSPDNLPSYLYRLLFIPIGEIERMRLETLSDRCYVVSIPVDNTSVIDFAIDTQDRKDMFNGGYAKAKSIWETNPYEWI</sequence>
<organism evidence="3">
    <name type="scientific">viral metagenome</name>
    <dbReference type="NCBI Taxonomy" id="1070528"/>
    <lineage>
        <taxon>unclassified sequences</taxon>
        <taxon>metagenomes</taxon>
        <taxon>organismal metagenomes</taxon>
    </lineage>
</organism>
<dbReference type="Gene3D" id="3.40.1090.10">
    <property type="entry name" value="Cytosolic phospholipase A2 catalytic domain"/>
    <property type="match status" value="1"/>
</dbReference>
<name>A0A6C0LY11_9ZZZZ</name>
<dbReference type="PROSITE" id="PS51635">
    <property type="entry name" value="PNPLA"/>
    <property type="match status" value="1"/>
</dbReference>
<dbReference type="SUPFAM" id="SSF52151">
    <property type="entry name" value="FabD/lysophospholipase-like"/>
    <property type="match status" value="1"/>
</dbReference>
<dbReference type="PANTHER" id="PTHR46394:SF1">
    <property type="entry name" value="PNPLA DOMAIN-CONTAINING PROTEIN"/>
    <property type="match status" value="1"/>
</dbReference>
<accession>A0A6C0LY11</accession>
<dbReference type="Pfam" id="PF01734">
    <property type="entry name" value="Patatin"/>
    <property type="match status" value="1"/>
</dbReference>
<dbReference type="InterPro" id="IPR002641">
    <property type="entry name" value="PNPLA_dom"/>
</dbReference>
<feature type="domain" description="PNPLA" evidence="2">
    <location>
        <begin position="5"/>
        <end position="185"/>
    </location>
</feature>
<dbReference type="PANTHER" id="PTHR46394">
    <property type="entry name" value="ANNEXIN"/>
    <property type="match status" value="1"/>
</dbReference>
<dbReference type="InterPro" id="IPR016035">
    <property type="entry name" value="Acyl_Trfase/lysoPLipase"/>
</dbReference>
<evidence type="ECO:0000313" key="3">
    <source>
        <dbReference type="EMBL" id="QHU35649.1"/>
    </source>
</evidence>
<dbReference type="EMBL" id="MN740610">
    <property type="protein sequence ID" value="QHU35649.1"/>
    <property type="molecule type" value="Genomic_DNA"/>
</dbReference>
<keyword evidence="1" id="KW-0443">Lipid metabolism</keyword>
<proteinExistence type="predicted"/>
<evidence type="ECO:0000256" key="1">
    <source>
        <dbReference type="ARBA" id="ARBA00023098"/>
    </source>
</evidence>
<dbReference type="InterPro" id="IPR052580">
    <property type="entry name" value="Lipid_Hydrolase"/>
</dbReference>
<protein>
    <recommendedName>
        <fullName evidence="2">PNPLA domain-containing protein</fullName>
    </recommendedName>
</protein>
<reference evidence="3" key="1">
    <citation type="journal article" date="2020" name="Nature">
        <title>Giant virus diversity and host interactions through global metagenomics.</title>
        <authorList>
            <person name="Schulz F."/>
            <person name="Roux S."/>
            <person name="Paez-Espino D."/>
            <person name="Jungbluth S."/>
            <person name="Walsh D.A."/>
            <person name="Denef V.J."/>
            <person name="McMahon K.D."/>
            <person name="Konstantinidis K.T."/>
            <person name="Eloe-Fadrosh E.A."/>
            <person name="Kyrpides N.C."/>
            <person name="Woyke T."/>
        </authorList>
    </citation>
    <scope>NUCLEOTIDE SEQUENCE</scope>
    <source>
        <strain evidence="3">GVMAG-S-1029409-49</strain>
    </source>
</reference>
<evidence type="ECO:0000259" key="2">
    <source>
        <dbReference type="PROSITE" id="PS51635"/>
    </source>
</evidence>